<dbReference type="Proteomes" id="UP000761574">
    <property type="component" value="Unassembled WGS sequence"/>
</dbReference>
<comment type="caution">
    <text evidence="2">The sequence shown here is derived from an EMBL/GenBank/DDBJ whole genome shotgun (WGS) entry which is preliminary data.</text>
</comment>
<dbReference type="EMBL" id="BPFB01000001">
    <property type="protein sequence ID" value="GIU41713.1"/>
    <property type="molecule type" value="Genomic_DNA"/>
</dbReference>
<evidence type="ECO:0000256" key="1">
    <source>
        <dbReference type="SAM" id="SignalP"/>
    </source>
</evidence>
<evidence type="ECO:0000313" key="2">
    <source>
        <dbReference type="EMBL" id="GIU41713.1"/>
    </source>
</evidence>
<reference evidence="2 3" key="1">
    <citation type="submission" date="2021-05" db="EMBL/GenBank/DDBJ databases">
        <title>Molecular characterization for Shewanella algae harboring chromosomal blaOXA-55-like strains isolated from clinical and environment sample.</title>
        <authorList>
            <person name="Ohama Y."/>
            <person name="Aoki K."/>
            <person name="Harada S."/>
            <person name="Moriya K."/>
            <person name="Ishii Y."/>
            <person name="Tateda K."/>
        </authorList>
    </citation>
    <scope>NUCLEOTIDE SEQUENCE [LARGE SCALE GENOMIC DNA]</scope>
    <source>
        <strain evidence="2 3">LMG 23746</strain>
    </source>
</reference>
<accession>A0ABQ4P2P7</accession>
<dbReference type="RefSeq" id="WP_119978781.1">
    <property type="nucleotide sequence ID" value="NZ_BPFB01000001.1"/>
</dbReference>
<gene>
    <name evidence="2" type="ORF">TUM4630_01000</name>
</gene>
<keyword evidence="1" id="KW-0732">Signal</keyword>
<sequence length="258" mass="28592">MNRLTTPLITAVLMTIGTPLLATEMASSGSVDDLHINNIITHDPSPHNAIIDLAWDSQYISQGRNNLNEGGIYWATAAWQQQDITLYSTVGRADSMAYIEWNLGLEYALPLGDRFDGSLGYQRIQVYGDEECADNELFASLSYTHIGWLTPSIAYTYSTAAAGYFVEASLHSEWALSPQLTITPYVTQGFDVQYVTEAHNGRNHLQLGVEIQYQLSPQLTLSSHISHTLAQQDIKHQVGPHSGNLDHTFAGLHLNWSL</sequence>
<organism evidence="2 3">
    <name type="scientific">Shewanella algidipiscicola</name>
    <dbReference type="NCBI Taxonomy" id="614070"/>
    <lineage>
        <taxon>Bacteria</taxon>
        <taxon>Pseudomonadati</taxon>
        <taxon>Pseudomonadota</taxon>
        <taxon>Gammaproteobacteria</taxon>
        <taxon>Alteromonadales</taxon>
        <taxon>Shewanellaceae</taxon>
        <taxon>Shewanella</taxon>
    </lineage>
</organism>
<feature type="chain" id="PRO_5046537081" description="Copper resistance protein B" evidence="1">
    <location>
        <begin position="23"/>
        <end position="258"/>
    </location>
</feature>
<dbReference type="SUPFAM" id="SSF56935">
    <property type="entry name" value="Porins"/>
    <property type="match status" value="1"/>
</dbReference>
<evidence type="ECO:0008006" key="4">
    <source>
        <dbReference type="Google" id="ProtNLM"/>
    </source>
</evidence>
<name>A0ABQ4P2P7_9GAMM</name>
<feature type="signal peptide" evidence="1">
    <location>
        <begin position="1"/>
        <end position="22"/>
    </location>
</feature>
<keyword evidence="3" id="KW-1185">Reference proteome</keyword>
<protein>
    <recommendedName>
        <fullName evidence="4">Copper resistance protein B</fullName>
    </recommendedName>
</protein>
<evidence type="ECO:0000313" key="3">
    <source>
        <dbReference type="Proteomes" id="UP000761574"/>
    </source>
</evidence>
<proteinExistence type="predicted"/>